<dbReference type="GO" id="GO:0016740">
    <property type="term" value="F:transferase activity"/>
    <property type="evidence" value="ECO:0007669"/>
    <property type="project" value="UniProtKB-KW"/>
</dbReference>
<feature type="region of interest" description="Disordered" evidence="1">
    <location>
        <begin position="47"/>
        <end position="75"/>
    </location>
</feature>
<keyword evidence="2" id="KW-0808">Transferase</keyword>
<sequence>MQVCVSHRCQVETQTEAMPSQDVERILELETEEVLKQLKYLEMLRPRLSADRRKSDRTNNCTSQDRKCDTRNAKS</sequence>
<organism evidence="2 3">
    <name type="scientific">Gossypium australe</name>
    <dbReference type="NCBI Taxonomy" id="47621"/>
    <lineage>
        <taxon>Eukaryota</taxon>
        <taxon>Viridiplantae</taxon>
        <taxon>Streptophyta</taxon>
        <taxon>Embryophyta</taxon>
        <taxon>Tracheophyta</taxon>
        <taxon>Spermatophyta</taxon>
        <taxon>Magnoliopsida</taxon>
        <taxon>eudicotyledons</taxon>
        <taxon>Gunneridae</taxon>
        <taxon>Pentapetalae</taxon>
        <taxon>rosids</taxon>
        <taxon>malvids</taxon>
        <taxon>Malvales</taxon>
        <taxon>Malvaceae</taxon>
        <taxon>Malvoideae</taxon>
        <taxon>Gossypium</taxon>
    </lineage>
</organism>
<protein>
    <submittedName>
        <fullName evidence="2">Histone acetyltransferase KAT6A</fullName>
    </submittedName>
</protein>
<feature type="compositionally biased region" description="Basic and acidic residues" evidence="1">
    <location>
        <begin position="64"/>
        <end position="75"/>
    </location>
</feature>
<dbReference type="AlphaFoldDB" id="A0A5B6WAP7"/>
<proteinExistence type="predicted"/>
<name>A0A5B6WAP7_9ROSI</name>
<feature type="compositionally biased region" description="Basic and acidic residues" evidence="1">
    <location>
        <begin position="47"/>
        <end position="57"/>
    </location>
</feature>
<evidence type="ECO:0000256" key="1">
    <source>
        <dbReference type="SAM" id="MobiDB-lite"/>
    </source>
</evidence>
<dbReference type="Proteomes" id="UP000325315">
    <property type="component" value="Unassembled WGS sequence"/>
</dbReference>
<reference evidence="3" key="1">
    <citation type="journal article" date="2019" name="Plant Biotechnol. J.">
        <title>Genome sequencing of the Australian wild diploid species Gossypium australe highlights disease resistance and delayed gland morphogenesis.</title>
        <authorList>
            <person name="Cai Y."/>
            <person name="Cai X."/>
            <person name="Wang Q."/>
            <person name="Wang P."/>
            <person name="Zhang Y."/>
            <person name="Cai C."/>
            <person name="Xu Y."/>
            <person name="Wang K."/>
            <person name="Zhou Z."/>
            <person name="Wang C."/>
            <person name="Geng S."/>
            <person name="Li B."/>
            <person name="Dong Q."/>
            <person name="Hou Y."/>
            <person name="Wang H."/>
            <person name="Ai P."/>
            <person name="Liu Z."/>
            <person name="Yi F."/>
            <person name="Sun M."/>
            <person name="An G."/>
            <person name="Cheng J."/>
            <person name="Zhang Y."/>
            <person name="Shi Q."/>
            <person name="Xie Y."/>
            <person name="Shi X."/>
            <person name="Chang Y."/>
            <person name="Huang F."/>
            <person name="Chen Y."/>
            <person name="Hong S."/>
            <person name="Mi L."/>
            <person name="Sun Q."/>
            <person name="Zhang L."/>
            <person name="Zhou B."/>
            <person name="Peng R."/>
            <person name="Zhang X."/>
            <person name="Liu F."/>
        </authorList>
    </citation>
    <scope>NUCLEOTIDE SEQUENCE [LARGE SCALE GENOMIC DNA]</scope>
    <source>
        <strain evidence="3">cv. PA1801</strain>
    </source>
</reference>
<dbReference type="OrthoDB" id="787137at2759"/>
<accession>A0A5B6WAP7</accession>
<dbReference type="EMBL" id="SMMG02000004">
    <property type="protein sequence ID" value="KAA3478384.1"/>
    <property type="molecule type" value="Genomic_DNA"/>
</dbReference>
<keyword evidence="3" id="KW-1185">Reference proteome</keyword>
<gene>
    <name evidence="2" type="ORF">EPI10_012192</name>
</gene>
<evidence type="ECO:0000313" key="3">
    <source>
        <dbReference type="Proteomes" id="UP000325315"/>
    </source>
</evidence>
<comment type="caution">
    <text evidence="2">The sequence shown here is derived from an EMBL/GenBank/DDBJ whole genome shotgun (WGS) entry which is preliminary data.</text>
</comment>
<evidence type="ECO:0000313" key="2">
    <source>
        <dbReference type="EMBL" id="KAA3478384.1"/>
    </source>
</evidence>